<protein>
    <submittedName>
        <fullName evidence="1">Uncharacterized protein</fullName>
    </submittedName>
</protein>
<sequence length="291" mass="29803">QFGNTLGTALPVDPLNLFADCGEGYDGDTCYNELTSTALCPFDSHVYQYQSIAAEEYVLRAEMEFGVGETSRHWAYSFDYQSTTDVPGTVWLHGANQPKVCQFGGDETDGEPCQVSSQCTGSCVFVTGAGVGFEQTPFCQDAFSLSATSGSCGDGILGAGEVCEVGNTTTAACQTYVCSNVITPSLSGAVCDPTGDIVAQCGAGGSCNLTNGVRNVPCFTPPSVNACNGYDSANTTSSCVPFACGNGIFEPAQGEQCDDGSLNGQYGFCGANCTLSSAIGCGDASLAGGET</sequence>
<gene>
    <name evidence="1" type="ORF">UY81_C0075G0008</name>
</gene>
<reference evidence="1 2" key="1">
    <citation type="journal article" date="2015" name="Nature">
        <title>rRNA introns, odd ribosomes, and small enigmatic genomes across a large radiation of phyla.</title>
        <authorList>
            <person name="Brown C.T."/>
            <person name="Hug L.A."/>
            <person name="Thomas B.C."/>
            <person name="Sharon I."/>
            <person name="Castelle C.J."/>
            <person name="Singh A."/>
            <person name="Wilkins M.J."/>
            <person name="Williams K.H."/>
            <person name="Banfield J.F."/>
        </authorList>
    </citation>
    <scope>NUCLEOTIDE SEQUENCE [LARGE SCALE GENOMIC DNA]</scope>
</reference>
<dbReference type="AlphaFoldDB" id="A0A0G1XU23"/>
<dbReference type="EMBL" id="LCRM01000075">
    <property type="protein sequence ID" value="KKW34440.1"/>
    <property type="molecule type" value="Genomic_DNA"/>
</dbReference>
<name>A0A0G1XU23_9BACT</name>
<dbReference type="Proteomes" id="UP000034290">
    <property type="component" value="Unassembled WGS sequence"/>
</dbReference>
<organism evidence="1 2">
    <name type="scientific">Candidatus Giovannonibacteria bacterium GW2011_GWA2_53_7</name>
    <dbReference type="NCBI Taxonomy" id="1618650"/>
    <lineage>
        <taxon>Bacteria</taxon>
        <taxon>Candidatus Giovannoniibacteriota</taxon>
    </lineage>
</organism>
<feature type="non-terminal residue" evidence="1">
    <location>
        <position position="1"/>
    </location>
</feature>
<evidence type="ECO:0000313" key="1">
    <source>
        <dbReference type="EMBL" id="KKW34440.1"/>
    </source>
</evidence>
<proteinExistence type="predicted"/>
<evidence type="ECO:0000313" key="2">
    <source>
        <dbReference type="Proteomes" id="UP000034290"/>
    </source>
</evidence>
<accession>A0A0G1XU23</accession>
<comment type="caution">
    <text evidence="1">The sequence shown here is derived from an EMBL/GenBank/DDBJ whole genome shotgun (WGS) entry which is preliminary data.</text>
</comment>